<dbReference type="OrthoDB" id="9809275at2"/>
<keyword evidence="4" id="KW-1185">Reference proteome</keyword>
<dbReference type="InterPro" id="IPR011009">
    <property type="entry name" value="Kinase-like_dom_sf"/>
</dbReference>
<dbReference type="Gene3D" id="3.90.550.10">
    <property type="entry name" value="Spore Coat Polysaccharide Biosynthesis Protein SpsA, Chain A"/>
    <property type="match status" value="1"/>
</dbReference>
<dbReference type="SUPFAM" id="SSF53448">
    <property type="entry name" value="Nucleotide-diphospho-sugar transferases"/>
    <property type="match status" value="1"/>
</dbReference>
<gene>
    <name evidence="3" type="ORF">DENIS_2882</name>
</gene>
<organism evidence="3 4">
    <name type="scientific">Desulfonema ishimotonii</name>
    <dbReference type="NCBI Taxonomy" id="45657"/>
    <lineage>
        <taxon>Bacteria</taxon>
        <taxon>Pseudomonadati</taxon>
        <taxon>Thermodesulfobacteriota</taxon>
        <taxon>Desulfobacteria</taxon>
        <taxon>Desulfobacterales</taxon>
        <taxon>Desulfococcaceae</taxon>
        <taxon>Desulfonema</taxon>
    </lineage>
</organism>
<dbReference type="PANTHER" id="PTHR22572">
    <property type="entry name" value="SUGAR-1-PHOSPHATE GUANYL TRANSFERASE"/>
    <property type="match status" value="1"/>
</dbReference>
<accession>A0A401FY89</accession>
<comment type="caution">
    <text evidence="3">The sequence shown here is derived from an EMBL/GenBank/DDBJ whole genome shotgun (WGS) entry which is preliminary data.</text>
</comment>
<proteinExistence type="predicted"/>
<protein>
    <recommendedName>
        <fullName evidence="5">Aminoglycoside phosphotransferase</fullName>
    </recommendedName>
</protein>
<dbReference type="CDD" id="cd06422">
    <property type="entry name" value="NTP_transferase_like_1"/>
    <property type="match status" value="1"/>
</dbReference>
<dbReference type="RefSeq" id="WP_124329146.1">
    <property type="nucleotide sequence ID" value="NZ_BEXT01000001.1"/>
</dbReference>
<sequence>MKALILAAGLGTRLRPYTDHTPKPLFPVDGRPLLDIWIHRLARAGCEAVMINTHHLGGQIAAHVAAGDWEIPVVIRHEPEILGTGGAIRNGADFWDDRPFLVINADVLSTIDLRAFYDFHCGHAHPVSLVLCDAPPFNHVCVTPGGFVSGFHRPESTGERRRAFTGIQAADPDLLDVIPPGVCYSSIDAYARMLEGGRKIRAWMPKALEWQDLGTPARYRHAVLGQMAGAAFRAAWPDLPEGEIRQTRLRGDGSDRGWFRLTMSGKTLILADHGIRTRRGGTAEADAFVAIGRHLREKGNPVPRIFRADPFSGLVFLEDRGDVHLQDAVRNAGTADAVTALYRQVIDRLVSLSLSGAEDFDPAWTCQTERYDHELILDRECRYFTEAFLQGYAGADVSFASLRDEFERLAEDALRFAVTGFMHRDMQSRNIMVRDGRVCFIDFQGGRMGPIQYDLASLLIDPYVSLPGPVRDRLLRYCIERLSARRTVDPERFTACYEGCALARNLQMLGAFGFLSRVRGKTGFEVFIPPALDHLKRLLDRRKNRFPKLRRVVSAL</sequence>
<reference evidence="4" key="1">
    <citation type="submission" date="2017-11" db="EMBL/GenBank/DDBJ databases">
        <authorList>
            <person name="Watanabe M."/>
            <person name="Kojima H."/>
        </authorList>
    </citation>
    <scope>NUCLEOTIDE SEQUENCE [LARGE SCALE GENOMIC DNA]</scope>
    <source>
        <strain evidence="4">Tokyo 01</strain>
    </source>
</reference>
<dbReference type="InterPro" id="IPR029044">
    <property type="entry name" value="Nucleotide-diphossugar_trans"/>
</dbReference>
<evidence type="ECO:0000259" key="1">
    <source>
        <dbReference type="Pfam" id="PF00483"/>
    </source>
</evidence>
<dbReference type="Gene3D" id="3.30.200.20">
    <property type="entry name" value="Phosphorylase Kinase, domain 1"/>
    <property type="match status" value="1"/>
</dbReference>
<evidence type="ECO:0000313" key="3">
    <source>
        <dbReference type="EMBL" id="GBC61920.1"/>
    </source>
</evidence>
<evidence type="ECO:0000259" key="2">
    <source>
        <dbReference type="Pfam" id="PF01636"/>
    </source>
</evidence>
<dbReference type="Pfam" id="PF01636">
    <property type="entry name" value="APH"/>
    <property type="match status" value="1"/>
</dbReference>
<dbReference type="Gene3D" id="3.90.1200.10">
    <property type="match status" value="1"/>
</dbReference>
<dbReference type="Proteomes" id="UP000288096">
    <property type="component" value="Unassembled WGS sequence"/>
</dbReference>
<reference evidence="4" key="2">
    <citation type="submission" date="2019-01" db="EMBL/GenBank/DDBJ databases">
        <title>Genome sequence of Desulfonema ishimotonii strain Tokyo 01.</title>
        <authorList>
            <person name="Fukui M."/>
        </authorList>
    </citation>
    <scope>NUCLEOTIDE SEQUENCE [LARGE SCALE GENOMIC DNA]</scope>
    <source>
        <strain evidence="4">Tokyo 01</strain>
    </source>
</reference>
<dbReference type="InterPro" id="IPR002575">
    <property type="entry name" value="Aminoglycoside_PTrfase"/>
</dbReference>
<dbReference type="InterPro" id="IPR050486">
    <property type="entry name" value="Mannose-1P_guanyltransferase"/>
</dbReference>
<name>A0A401FY89_9BACT</name>
<evidence type="ECO:0008006" key="5">
    <source>
        <dbReference type="Google" id="ProtNLM"/>
    </source>
</evidence>
<dbReference type="EMBL" id="BEXT01000001">
    <property type="protein sequence ID" value="GBC61920.1"/>
    <property type="molecule type" value="Genomic_DNA"/>
</dbReference>
<evidence type="ECO:0000313" key="4">
    <source>
        <dbReference type="Proteomes" id="UP000288096"/>
    </source>
</evidence>
<dbReference type="AlphaFoldDB" id="A0A401FY89"/>
<dbReference type="InterPro" id="IPR005835">
    <property type="entry name" value="NTP_transferase_dom"/>
</dbReference>
<dbReference type="Pfam" id="PF00483">
    <property type="entry name" value="NTP_transferase"/>
    <property type="match status" value="1"/>
</dbReference>
<dbReference type="SUPFAM" id="SSF56112">
    <property type="entry name" value="Protein kinase-like (PK-like)"/>
    <property type="match status" value="1"/>
</dbReference>
<feature type="domain" description="Nucleotidyl transferase" evidence="1">
    <location>
        <begin position="2"/>
        <end position="132"/>
    </location>
</feature>
<feature type="domain" description="Aminoglycoside phosphotransferase" evidence="2">
    <location>
        <begin position="247"/>
        <end position="476"/>
    </location>
</feature>